<sequence>MIYLLAGFLFFVGIVLLVRWAAYAPAGDVLSLVYKLGGVFFLILAAFFLFRKQWVVAMPLALFAWSLLRKKSYLAGADKESGRGSTVRTAALEMTLDHDTGIIIGQVLAGSFEGRELDSLTEAELNSLWQEVGGDKESRDLLEAYLDGRHPDWRERFNIDPAAREGSTADSGPMTKEEAYQVLGLAAGASDVEVVEAHRRLMKRLHPDHGGSTFLASKINAAKSVLLGKHD</sequence>
<dbReference type="SMART" id="SM00271">
    <property type="entry name" value="DnaJ"/>
    <property type="match status" value="1"/>
</dbReference>
<evidence type="ECO:0000256" key="4">
    <source>
        <dbReference type="ARBA" id="ARBA00023136"/>
    </source>
</evidence>
<dbReference type="InterPro" id="IPR001623">
    <property type="entry name" value="DnaJ_domain"/>
</dbReference>
<accession>A0A1I5G365</accession>
<keyword evidence="4 6" id="KW-0472">Membrane</keyword>
<dbReference type="OrthoDB" id="9811070at2"/>
<evidence type="ECO:0000256" key="2">
    <source>
        <dbReference type="ARBA" id="ARBA00022692"/>
    </source>
</evidence>
<dbReference type="EMBL" id="FOVR01000004">
    <property type="protein sequence ID" value="SFO30448.1"/>
    <property type="molecule type" value="Genomic_DNA"/>
</dbReference>
<comment type="similarity">
    <text evidence="5">Belongs to the TIM14 family.</text>
</comment>
<keyword evidence="3 6" id="KW-1133">Transmembrane helix</keyword>
<evidence type="ECO:0000256" key="6">
    <source>
        <dbReference type="SAM" id="Phobius"/>
    </source>
</evidence>
<evidence type="ECO:0000313" key="8">
    <source>
        <dbReference type="EMBL" id="SFO30448.1"/>
    </source>
</evidence>
<name>A0A1I5G365_9HYPH</name>
<dbReference type="AlphaFoldDB" id="A0A1I5G365"/>
<dbReference type="InterPro" id="IPR036869">
    <property type="entry name" value="J_dom_sf"/>
</dbReference>
<evidence type="ECO:0000256" key="1">
    <source>
        <dbReference type="ARBA" id="ARBA00004167"/>
    </source>
</evidence>
<dbReference type="Proteomes" id="UP000199236">
    <property type="component" value="Unassembled WGS sequence"/>
</dbReference>
<dbReference type="Gene3D" id="1.10.287.110">
    <property type="entry name" value="DnaJ domain"/>
    <property type="match status" value="1"/>
</dbReference>
<evidence type="ECO:0000313" key="9">
    <source>
        <dbReference type="Proteomes" id="UP000199236"/>
    </source>
</evidence>
<dbReference type="SUPFAM" id="SSF46565">
    <property type="entry name" value="Chaperone J-domain"/>
    <property type="match status" value="1"/>
</dbReference>
<evidence type="ECO:0000256" key="5">
    <source>
        <dbReference type="ARBA" id="ARBA00038105"/>
    </source>
</evidence>
<reference evidence="8 9" key="1">
    <citation type="submission" date="2016-10" db="EMBL/GenBank/DDBJ databases">
        <authorList>
            <person name="de Groot N.N."/>
        </authorList>
    </citation>
    <scope>NUCLEOTIDE SEQUENCE [LARGE SCALE GENOMIC DNA]</scope>
    <source>
        <strain evidence="8 9">CGMCC 1.9157</strain>
    </source>
</reference>
<keyword evidence="9" id="KW-1185">Reference proteome</keyword>
<dbReference type="PROSITE" id="PS50076">
    <property type="entry name" value="DNAJ_2"/>
    <property type="match status" value="1"/>
</dbReference>
<dbReference type="PANTHER" id="PTHR12763:SF28">
    <property type="entry name" value="GEO10507P1-RELATED"/>
    <property type="match status" value="1"/>
</dbReference>
<dbReference type="RefSeq" id="WP_090071931.1">
    <property type="nucleotide sequence ID" value="NZ_FOVR01000004.1"/>
</dbReference>
<proteinExistence type="inferred from homology"/>
<protein>
    <recommendedName>
        <fullName evidence="7">J domain-containing protein</fullName>
    </recommendedName>
</protein>
<organism evidence="8 9">
    <name type="scientific">Cohaesibacter marisflavi</name>
    <dbReference type="NCBI Taxonomy" id="655353"/>
    <lineage>
        <taxon>Bacteria</taxon>
        <taxon>Pseudomonadati</taxon>
        <taxon>Pseudomonadota</taxon>
        <taxon>Alphaproteobacteria</taxon>
        <taxon>Hyphomicrobiales</taxon>
        <taxon>Cohaesibacteraceae</taxon>
    </lineage>
</organism>
<dbReference type="PANTHER" id="PTHR12763">
    <property type="match status" value="1"/>
</dbReference>
<dbReference type="GO" id="GO:0016020">
    <property type="term" value="C:membrane"/>
    <property type="evidence" value="ECO:0007669"/>
    <property type="project" value="UniProtKB-SubCell"/>
</dbReference>
<dbReference type="STRING" id="655353.SAMN04488056_104335"/>
<dbReference type="CDD" id="cd06257">
    <property type="entry name" value="DnaJ"/>
    <property type="match status" value="1"/>
</dbReference>
<feature type="transmembrane region" description="Helical" evidence="6">
    <location>
        <begin position="31"/>
        <end position="50"/>
    </location>
</feature>
<evidence type="ECO:0000256" key="3">
    <source>
        <dbReference type="ARBA" id="ARBA00022989"/>
    </source>
</evidence>
<gene>
    <name evidence="8" type="ORF">SAMN04488056_104335</name>
</gene>
<keyword evidence="2 6" id="KW-0812">Transmembrane</keyword>
<evidence type="ECO:0000259" key="7">
    <source>
        <dbReference type="PROSITE" id="PS50076"/>
    </source>
</evidence>
<comment type="subcellular location">
    <subcellularLocation>
        <location evidence="1">Membrane</location>
        <topology evidence="1">Single-pass membrane protein</topology>
    </subcellularLocation>
</comment>
<feature type="domain" description="J" evidence="7">
    <location>
        <begin position="178"/>
        <end position="231"/>
    </location>
</feature>